<reference evidence="2 3" key="1">
    <citation type="journal article" name="Sci. Rep.">
        <title>Telomere-to-telomere assembled and centromere annotated genomes of the two main subspecies of the button mushroom Agaricus bisporus reveal especially polymorphic chromosome ends.</title>
        <authorList>
            <person name="Sonnenberg A.S.M."/>
            <person name="Sedaghat-Telgerd N."/>
            <person name="Lavrijssen B."/>
            <person name="Ohm R.A."/>
            <person name="Hendrickx P.M."/>
            <person name="Scholtmeijer K."/>
            <person name="Baars J.J.P."/>
            <person name="van Peer A."/>
        </authorList>
    </citation>
    <scope>NUCLEOTIDE SEQUENCE [LARGE SCALE GENOMIC DNA]</scope>
    <source>
        <strain evidence="2 3">H119_p4</strain>
    </source>
</reference>
<evidence type="ECO:0000313" key="2">
    <source>
        <dbReference type="EMBL" id="KAF7782086.1"/>
    </source>
</evidence>
<proteinExistence type="predicted"/>
<comment type="caution">
    <text evidence="2">The sequence shown here is derived from an EMBL/GenBank/DDBJ whole genome shotgun (WGS) entry which is preliminary data.</text>
</comment>
<evidence type="ECO:0000256" key="1">
    <source>
        <dbReference type="SAM" id="MobiDB-lite"/>
    </source>
</evidence>
<protein>
    <submittedName>
        <fullName evidence="2">Uncharacterized protein</fullName>
    </submittedName>
</protein>
<feature type="compositionally biased region" description="Polar residues" evidence="1">
    <location>
        <begin position="175"/>
        <end position="191"/>
    </location>
</feature>
<sequence>MTCAYAISTITTKARLSQARDGLIERLEPSFLASGNGEAGPSDSSTWIVFERLLTGFKIVLSSVGISVPVSEGDNGTLGGCGNYRESSLRLPTMVAWLCCFCRQRSPPSTTPDERTYLIPTEPQPANINDETVRRQRALQSRLTSIVRAKEGKMVNLHARLPFNLHNRNLSACLDPSTSRSASDSLLTSPASPRYPISYPVNSPSNFHDAKDDYPSRSSSVVPPQRGRGYEGEPDWSSDREEESRAPILNLRLVNPKYGIGMGRPLTRGRSQLKLAGQCAQAGEETARETSLGEDVQGETNTISPVPQEQEVVVSPADTVVPKNPPFTSDVQIAVSPASTSSFKIQETTPLVLAWDS</sequence>
<organism evidence="2 3">
    <name type="scientific">Agaricus bisporus var. burnettii</name>
    <dbReference type="NCBI Taxonomy" id="192524"/>
    <lineage>
        <taxon>Eukaryota</taxon>
        <taxon>Fungi</taxon>
        <taxon>Dikarya</taxon>
        <taxon>Basidiomycota</taxon>
        <taxon>Agaricomycotina</taxon>
        <taxon>Agaricomycetes</taxon>
        <taxon>Agaricomycetidae</taxon>
        <taxon>Agaricales</taxon>
        <taxon>Agaricineae</taxon>
        <taxon>Agaricaceae</taxon>
        <taxon>Agaricus</taxon>
    </lineage>
</organism>
<name>A0A8H7KJ50_AGABI</name>
<gene>
    <name evidence="2" type="ORF">Agabi119p4_1462</name>
</gene>
<evidence type="ECO:0000313" key="3">
    <source>
        <dbReference type="Proteomes" id="UP000629468"/>
    </source>
</evidence>
<feature type="region of interest" description="Disordered" evidence="1">
    <location>
        <begin position="175"/>
        <end position="243"/>
    </location>
</feature>
<dbReference type="AlphaFoldDB" id="A0A8H7KJ50"/>
<accession>A0A8H7KJ50</accession>
<dbReference type="EMBL" id="JABXXO010000003">
    <property type="protein sequence ID" value="KAF7782086.1"/>
    <property type="molecule type" value="Genomic_DNA"/>
</dbReference>
<feature type="region of interest" description="Disordered" evidence="1">
    <location>
        <begin position="107"/>
        <end position="126"/>
    </location>
</feature>
<dbReference type="Proteomes" id="UP000629468">
    <property type="component" value="Unassembled WGS sequence"/>
</dbReference>